<name>A0A4Z0F8A0_9GAMM</name>
<organism evidence="1 2">
    <name type="scientific">Candidatus Macondimonas diazotrophica</name>
    <dbReference type="NCBI Taxonomy" id="2305248"/>
    <lineage>
        <taxon>Bacteria</taxon>
        <taxon>Pseudomonadati</taxon>
        <taxon>Pseudomonadota</taxon>
        <taxon>Gammaproteobacteria</taxon>
        <taxon>Chromatiales</taxon>
        <taxon>Ectothiorhodospiraceae</taxon>
        <taxon>Candidatus Macondimonas</taxon>
    </lineage>
</organism>
<protein>
    <submittedName>
        <fullName evidence="1">Uncharacterized protein</fullName>
    </submittedName>
</protein>
<reference evidence="1 2" key="1">
    <citation type="journal article" date="2019" name="ISME J.">
        <title>Candidatus Macondimonas diazotrophica, a novel gammaproteobacterial genus dominating crude-oil-contaminated coastal sediments.</title>
        <authorList>
            <person name="Karthikeyan S."/>
            <person name="Konstantinidis K."/>
        </authorList>
    </citation>
    <scope>NUCLEOTIDE SEQUENCE [LARGE SCALE GENOMIC DNA]</scope>
    <source>
        <strain evidence="1 2">KTK01</strain>
    </source>
</reference>
<sequence>MFSNDDYNYFQRIPMTEEEQKAGATFNPLQKVFIQNYISQLAGSLLSVGANLETPAKAEIERGYLRGQIDALKSLIDIDPNEED</sequence>
<dbReference type="AlphaFoldDB" id="A0A4Z0F8A0"/>
<evidence type="ECO:0000313" key="2">
    <source>
        <dbReference type="Proteomes" id="UP000297890"/>
    </source>
</evidence>
<evidence type="ECO:0000313" key="1">
    <source>
        <dbReference type="EMBL" id="TFZ81694.1"/>
    </source>
</evidence>
<gene>
    <name evidence="1" type="ORF">E4680_11530</name>
</gene>
<dbReference type="EMBL" id="SRIO01000017">
    <property type="protein sequence ID" value="TFZ81694.1"/>
    <property type="molecule type" value="Genomic_DNA"/>
</dbReference>
<proteinExistence type="predicted"/>
<comment type="caution">
    <text evidence="1">The sequence shown here is derived from an EMBL/GenBank/DDBJ whole genome shotgun (WGS) entry which is preliminary data.</text>
</comment>
<dbReference type="Proteomes" id="UP000297890">
    <property type="component" value="Unassembled WGS sequence"/>
</dbReference>
<dbReference type="RefSeq" id="WP_135282571.1">
    <property type="nucleotide sequence ID" value="NZ_SRIO01000017.1"/>
</dbReference>
<keyword evidence="2" id="KW-1185">Reference proteome</keyword>
<accession>A0A4Z0F8A0</accession>